<sequence>MSQHCERRRRETLLQHEALDYWLFEDCSKEYLTVLIASLLNGSVIYQSAKSRSHFLSWISRLTFSEESDSSVTSIRRVRRFCGLRHSSADAILKHTLLSGWIFELEVIMALSSGQMQRSFHLLKFLSSIKPLSQTSPSYVGWEGRMLRGTQLPTTELSLSRCEVWVPVRCMGSSKAKEEPRGSLWRTRSVISKETVQAVHDLRRSKDSPEDLKRTFQNRISRLLKMDLLATLAELQRQNELSLALKVFDVVRKEIWYKPDKFLYRQMMDALGRNRMIPELEQKFQELQEEGIVPDVVIYRELVGAYVRSHMLDRALEVHKKMIEIGCGDDRLSNQFIEKEKTRIERKAALKAETGDADAGQPEVVAH</sequence>
<dbReference type="EMBL" id="JBHFFA010000001">
    <property type="protein sequence ID" value="KAL2650294.1"/>
    <property type="molecule type" value="Genomic_DNA"/>
</dbReference>
<proteinExistence type="predicted"/>
<dbReference type="PANTHER" id="PTHR46870:SF2">
    <property type="entry name" value="PROTEIN THYLAKOID ASSEMBLY 8-LIKE, CHLOROPLASTIC"/>
    <property type="match status" value="1"/>
</dbReference>
<feature type="repeat" description="PPR" evidence="2">
    <location>
        <begin position="260"/>
        <end position="294"/>
    </location>
</feature>
<dbReference type="Pfam" id="PF01535">
    <property type="entry name" value="PPR"/>
    <property type="match status" value="2"/>
</dbReference>
<organism evidence="3 4">
    <name type="scientific">Riccia fluitans</name>
    <dbReference type="NCBI Taxonomy" id="41844"/>
    <lineage>
        <taxon>Eukaryota</taxon>
        <taxon>Viridiplantae</taxon>
        <taxon>Streptophyta</taxon>
        <taxon>Embryophyta</taxon>
        <taxon>Marchantiophyta</taxon>
        <taxon>Marchantiopsida</taxon>
        <taxon>Marchantiidae</taxon>
        <taxon>Marchantiales</taxon>
        <taxon>Ricciaceae</taxon>
        <taxon>Riccia</taxon>
    </lineage>
</organism>
<keyword evidence="4" id="KW-1185">Reference proteome</keyword>
<reference evidence="3 4" key="1">
    <citation type="submission" date="2024-09" db="EMBL/GenBank/DDBJ databases">
        <title>Chromosome-scale assembly of Riccia fluitans.</title>
        <authorList>
            <person name="Paukszto L."/>
            <person name="Sawicki J."/>
            <person name="Karawczyk K."/>
            <person name="Piernik-Szablinska J."/>
            <person name="Szczecinska M."/>
            <person name="Mazdziarz M."/>
        </authorList>
    </citation>
    <scope>NUCLEOTIDE SEQUENCE [LARGE SCALE GENOMIC DNA]</scope>
    <source>
        <strain evidence="3">Rf_01</strain>
        <tissue evidence="3">Aerial parts of the thallus</tissue>
    </source>
</reference>
<dbReference type="InterPro" id="IPR011990">
    <property type="entry name" value="TPR-like_helical_dom_sf"/>
</dbReference>
<evidence type="ECO:0000256" key="2">
    <source>
        <dbReference type="PROSITE-ProRule" id="PRU00708"/>
    </source>
</evidence>
<evidence type="ECO:0000256" key="1">
    <source>
        <dbReference type="ARBA" id="ARBA00022737"/>
    </source>
</evidence>
<dbReference type="AlphaFoldDB" id="A0ABD1ZFT0"/>
<gene>
    <name evidence="3" type="ORF">R1flu_018422</name>
</gene>
<protein>
    <recommendedName>
        <fullName evidence="5">Pentatricopeptide repeat-containing protein</fullName>
    </recommendedName>
</protein>
<evidence type="ECO:0008006" key="5">
    <source>
        <dbReference type="Google" id="ProtNLM"/>
    </source>
</evidence>
<dbReference type="Gene3D" id="1.25.40.10">
    <property type="entry name" value="Tetratricopeptide repeat domain"/>
    <property type="match status" value="1"/>
</dbReference>
<dbReference type="PROSITE" id="PS51375">
    <property type="entry name" value="PPR"/>
    <property type="match status" value="2"/>
</dbReference>
<comment type="caution">
    <text evidence="3">The sequence shown here is derived from an EMBL/GenBank/DDBJ whole genome shotgun (WGS) entry which is preliminary data.</text>
</comment>
<keyword evidence="1" id="KW-0677">Repeat</keyword>
<dbReference type="PANTHER" id="PTHR46870">
    <property type="entry name" value="PROTEIN THYLAKOID ASSEMBLY 8-LIKE, CHLOROPLASTIC"/>
    <property type="match status" value="1"/>
</dbReference>
<dbReference type="InterPro" id="IPR002885">
    <property type="entry name" value="PPR_rpt"/>
</dbReference>
<dbReference type="Proteomes" id="UP001605036">
    <property type="component" value="Unassembled WGS sequence"/>
</dbReference>
<name>A0ABD1ZFT0_9MARC</name>
<evidence type="ECO:0000313" key="4">
    <source>
        <dbReference type="Proteomes" id="UP001605036"/>
    </source>
</evidence>
<accession>A0ABD1ZFT0</accession>
<feature type="repeat" description="PPR" evidence="2">
    <location>
        <begin position="295"/>
        <end position="329"/>
    </location>
</feature>
<evidence type="ECO:0000313" key="3">
    <source>
        <dbReference type="EMBL" id="KAL2650294.1"/>
    </source>
</evidence>
<dbReference type="NCBIfam" id="TIGR00756">
    <property type="entry name" value="PPR"/>
    <property type="match status" value="1"/>
</dbReference>
<dbReference type="InterPro" id="IPR044795">
    <property type="entry name" value="THA8L-like"/>
</dbReference>